<protein>
    <submittedName>
        <fullName evidence="1">Uncharacterized protein</fullName>
    </submittedName>
</protein>
<sequence length="685" mass="78122">MAHPEQTPCDLCLGAIRYITDYSGAGGETQRLEWHQDIGQLQTSAQSCPLCSSIWDLSLSEKLSMANKRLAGDTLLSPPQLRLEVVNAKKTGQLHWAVLHTAMKVKQLGLEYVCVDTIGISSQPAACEDHEHPKFWRFGKVEEGRTLSEDRIATISGWLQNCESNHEACHPAPTHYLKRLIDVRPHGPLRLVSRNQIREDKNPIRYATLSHSWGGRVPIQTTLNTISIFEEYIPEESLPRTFRDAVNITRSLGIRYLWIDSLCIVQDDPQDWQREALQMKDIYLGSTINIAASDALNSTEGCFPADQNITGPTIETFDRDNRATNPDGRVTGVGPGYNAKVPRVFVYQRRDQPHDQPRSTMIRFQARTPRTHRDRAHLSTRGWVLQEEILSHRIVHCMMSEMHWQCRCSNKTQAGQSFEDMELLSDDRNFQLGPSRRKARVWHEWIERYSTRDFTFPTDRVTAIAGITGYYQQTTGHSPVLGLWKESFAGDLLWLRIGPAKESGMPSMPSWTWLSCNAPIFFDYFTLSMQDTEDIEDHVRVLSCDVTWSGLPMASRVESTSLVIRGHLKELRFRIATEAGSNPPYFHLEGEELDHSKPMPWSCAGQFDDPSIVRDGFATYTCLLVRCRFKEQSEYRETFIILEPVAGSLDETANQVAGFRRIGLGSTRGKERTFLLDRETELRLY</sequence>
<evidence type="ECO:0000313" key="2">
    <source>
        <dbReference type="Proteomes" id="UP001148629"/>
    </source>
</evidence>
<proteinExistence type="predicted"/>
<comment type="caution">
    <text evidence="1">The sequence shown here is derived from an EMBL/GenBank/DDBJ whole genome shotgun (WGS) entry which is preliminary data.</text>
</comment>
<dbReference type="EMBL" id="JANRMS010000032">
    <property type="protein sequence ID" value="KAJ3549051.1"/>
    <property type="molecule type" value="Genomic_DNA"/>
</dbReference>
<gene>
    <name evidence="1" type="ORF">NM208_g704</name>
</gene>
<accession>A0ACC1SYQ1</accession>
<reference evidence="1" key="1">
    <citation type="submission" date="2022-08" db="EMBL/GenBank/DDBJ databases">
        <title>Genome Sequence of Fusarium decemcellulare.</title>
        <authorList>
            <person name="Buettner E."/>
        </authorList>
    </citation>
    <scope>NUCLEOTIDE SEQUENCE</scope>
    <source>
        <strain evidence="1">Babe19</strain>
    </source>
</reference>
<organism evidence="1 2">
    <name type="scientific">Fusarium decemcellulare</name>
    <dbReference type="NCBI Taxonomy" id="57161"/>
    <lineage>
        <taxon>Eukaryota</taxon>
        <taxon>Fungi</taxon>
        <taxon>Dikarya</taxon>
        <taxon>Ascomycota</taxon>
        <taxon>Pezizomycotina</taxon>
        <taxon>Sordariomycetes</taxon>
        <taxon>Hypocreomycetidae</taxon>
        <taxon>Hypocreales</taxon>
        <taxon>Nectriaceae</taxon>
        <taxon>Fusarium</taxon>
        <taxon>Fusarium decemcellulare species complex</taxon>
    </lineage>
</organism>
<dbReference type="Proteomes" id="UP001148629">
    <property type="component" value="Unassembled WGS sequence"/>
</dbReference>
<evidence type="ECO:0000313" key="1">
    <source>
        <dbReference type="EMBL" id="KAJ3549051.1"/>
    </source>
</evidence>
<name>A0ACC1SYQ1_9HYPO</name>
<keyword evidence="2" id="KW-1185">Reference proteome</keyword>